<dbReference type="PROSITE" id="PS00501">
    <property type="entry name" value="SPASE_I_1"/>
    <property type="match status" value="1"/>
</dbReference>
<accession>A0A2T6BGM9</accession>
<dbReference type="OrthoDB" id="9802919at2"/>
<evidence type="ECO:0000256" key="9">
    <source>
        <dbReference type="RuleBase" id="RU362042"/>
    </source>
</evidence>
<reference evidence="11 12" key="1">
    <citation type="submission" date="2018-04" db="EMBL/GenBank/DDBJ databases">
        <title>Genomic Encyclopedia of Archaeal and Bacterial Type Strains, Phase II (KMG-II): from individual species to whole genera.</title>
        <authorList>
            <person name="Goeker M."/>
        </authorList>
    </citation>
    <scope>NUCLEOTIDE SEQUENCE [LARGE SCALE GENOMIC DNA]</scope>
    <source>
        <strain evidence="11 12">DSM 45787</strain>
    </source>
</reference>
<protein>
    <recommendedName>
        <fullName evidence="4 8">Signal peptidase I</fullName>
        <ecNumber evidence="4 8">3.4.21.89</ecNumber>
    </recommendedName>
</protein>
<dbReference type="AlphaFoldDB" id="A0A2T6BGM9"/>
<evidence type="ECO:0000256" key="7">
    <source>
        <dbReference type="PIRSR" id="PIRSR600223-1"/>
    </source>
</evidence>
<dbReference type="InterPro" id="IPR000223">
    <property type="entry name" value="Pept_S26A_signal_pept_1"/>
</dbReference>
<evidence type="ECO:0000256" key="1">
    <source>
        <dbReference type="ARBA" id="ARBA00000677"/>
    </source>
</evidence>
<dbReference type="InterPro" id="IPR019757">
    <property type="entry name" value="Pept_S26A_signal_pept_1_Lys-AS"/>
</dbReference>
<feature type="domain" description="Peptidase S26" evidence="10">
    <location>
        <begin position="34"/>
        <end position="189"/>
    </location>
</feature>
<dbReference type="PRINTS" id="PR00727">
    <property type="entry name" value="LEADERPTASE"/>
</dbReference>
<name>A0A2T6BGM9_9BACL</name>
<dbReference type="GO" id="GO:0005886">
    <property type="term" value="C:plasma membrane"/>
    <property type="evidence" value="ECO:0007669"/>
    <property type="project" value="UniProtKB-SubCell"/>
</dbReference>
<feature type="active site" evidence="7">
    <location>
        <position position="64"/>
    </location>
</feature>
<comment type="caution">
    <text evidence="11">The sequence shown here is derived from an EMBL/GenBank/DDBJ whole genome shotgun (WGS) entry which is preliminary data.</text>
</comment>
<organism evidence="11 12">
    <name type="scientific">Melghirimyces profundicolus</name>
    <dbReference type="NCBI Taxonomy" id="1242148"/>
    <lineage>
        <taxon>Bacteria</taxon>
        <taxon>Bacillati</taxon>
        <taxon>Bacillota</taxon>
        <taxon>Bacilli</taxon>
        <taxon>Bacillales</taxon>
        <taxon>Thermoactinomycetaceae</taxon>
        <taxon>Melghirimyces</taxon>
    </lineage>
</organism>
<dbReference type="PROSITE" id="PS00761">
    <property type="entry name" value="SPASE_I_3"/>
    <property type="match status" value="1"/>
</dbReference>
<evidence type="ECO:0000256" key="8">
    <source>
        <dbReference type="RuleBase" id="RU003993"/>
    </source>
</evidence>
<dbReference type="Pfam" id="PF10502">
    <property type="entry name" value="Peptidase_S26"/>
    <property type="match status" value="1"/>
</dbReference>
<keyword evidence="6 8" id="KW-0378">Hydrolase</keyword>
<comment type="catalytic activity">
    <reaction evidence="1 8">
        <text>Cleavage of hydrophobic, N-terminal signal or leader sequences from secreted and periplasmic proteins.</text>
        <dbReference type="EC" id="3.4.21.89"/>
    </reaction>
</comment>
<gene>
    <name evidence="11" type="ORF">C8P63_12020</name>
</gene>
<dbReference type="InterPro" id="IPR019756">
    <property type="entry name" value="Pept_S26A_signal_pept_1_Ser-AS"/>
</dbReference>
<dbReference type="InterPro" id="IPR019758">
    <property type="entry name" value="Pept_S26A_signal_pept_1_CS"/>
</dbReference>
<dbReference type="SUPFAM" id="SSF51306">
    <property type="entry name" value="LexA/Signal peptidase"/>
    <property type="match status" value="1"/>
</dbReference>
<evidence type="ECO:0000313" key="11">
    <source>
        <dbReference type="EMBL" id="PTX55225.1"/>
    </source>
</evidence>
<evidence type="ECO:0000313" key="12">
    <source>
        <dbReference type="Proteomes" id="UP000244240"/>
    </source>
</evidence>
<dbReference type="GO" id="GO:0009003">
    <property type="term" value="F:signal peptidase activity"/>
    <property type="evidence" value="ECO:0007669"/>
    <property type="project" value="UniProtKB-EC"/>
</dbReference>
<sequence>MAGAGFPGVEKVVRKLLQCLEGVRLGKKAKSVVNEWLKAVLVAASLMLVMRVFLFAPYEVHGESMFPTLKGEELLLVNMWIYDISEPRYGDIIVFHTKENRDFIKRVIGKPGDRIAVEGGKVIRNGKALIEPYINKQTFAGDRIRKTLPEMVVPKGHLFVMGDNRSNSRDSRDIGAIRISEVVGRADLKLTPLKEFKILVR</sequence>
<dbReference type="EMBL" id="QBKR01000020">
    <property type="protein sequence ID" value="PTX55225.1"/>
    <property type="molecule type" value="Genomic_DNA"/>
</dbReference>
<feature type="active site" evidence="7">
    <location>
        <position position="105"/>
    </location>
</feature>
<evidence type="ECO:0000256" key="3">
    <source>
        <dbReference type="ARBA" id="ARBA00009370"/>
    </source>
</evidence>
<evidence type="ECO:0000256" key="6">
    <source>
        <dbReference type="ARBA" id="ARBA00022801"/>
    </source>
</evidence>
<comment type="similarity">
    <text evidence="3 9">Belongs to the peptidase S26 family.</text>
</comment>
<dbReference type="Proteomes" id="UP000244240">
    <property type="component" value="Unassembled WGS sequence"/>
</dbReference>
<dbReference type="EC" id="3.4.21.89" evidence="4 8"/>
<evidence type="ECO:0000256" key="4">
    <source>
        <dbReference type="ARBA" id="ARBA00013208"/>
    </source>
</evidence>
<evidence type="ECO:0000259" key="10">
    <source>
        <dbReference type="Pfam" id="PF10502"/>
    </source>
</evidence>
<dbReference type="GO" id="GO:0006465">
    <property type="term" value="P:signal peptide processing"/>
    <property type="evidence" value="ECO:0007669"/>
    <property type="project" value="InterPro"/>
</dbReference>
<dbReference type="NCBIfam" id="TIGR02227">
    <property type="entry name" value="sigpep_I_bact"/>
    <property type="match status" value="1"/>
</dbReference>
<dbReference type="GO" id="GO:0004252">
    <property type="term" value="F:serine-type endopeptidase activity"/>
    <property type="evidence" value="ECO:0007669"/>
    <property type="project" value="InterPro"/>
</dbReference>
<dbReference type="InterPro" id="IPR019533">
    <property type="entry name" value="Peptidase_S26"/>
</dbReference>
<dbReference type="InterPro" id="IPR036286">
    <property type="entry name" value="LexA/Signal_pep-like_sf"/>
</dbReference>
<proteinExistence type="inferred from homology"/>
<evidence type="ECO:0000256" key="5">
    <source>
        <dbReference type="ARBA" id="ARBA00022670"/>
    </source>
</evidence>
<keyword evidence="12" id="KW-1185">Reference proteome</keyword>
<dbReference type="PROSITE" id="PS00760">
    <property type="entry name" value="SPASE_I_2"/>
    <property type="match status" value="1"/>
</dbReference>
<dbReference type="PANTHER" id="PTHR43390">
    <property type="entry name" value="SIGNAL PEPTIDASE I"/>
    <property type="match status" value="1"/>
</dbReference>
<evidence type="ECO:0000256" key="2">
    <source>
        <dbReference type="ARBA" id="ARBA00004401"/>
    </source>
</evidence>
<keyword evidence="5 8" id="KW-0645">Protease</keyword>
<dbReference type="CDD" id="cd06530">
    <property type="entry name" value="S26_SPase_I"/>
    <property type="match status" value="1"/>
</dbReference>
<comment type="subcellular location">
    <subcellularLocation>
        <location evidence="2">Cell membrane</location>
        <topology evidence="2">Single-pass type II membrane protein</topology>
    </subcellularLocation>
    <subcellularLocation>
        <location evidence="9">Membrane</location>
        <topology evidence="9">Single-pass type II membrane protein</topology>
    </subcellularLocation>
</comment>
<dbReference type="Gene3D" id="2.10.109.10">
    <property type="entry name" value="Umud Fragment, subunit A"/>
    <property type="match status" value="1"/>
</dbReference>
<dbReference type="PANTHER" id="PTHR43390:SF1">
    <property type="entry name" value="CHLOROPLAST PROCESSING PEPTIDASE"/>
    <property type="match status" value="1"/>
</dbReference>